<name>A0A7J5AM93_9FLAO</name>
<dbReference type="EMBL" id="WAAU01000012">
    <property type="protein sequence ID" value="KAB1158676.1"/>
    <property type="molecule type" value="Genomic_DNA"/>
</dbReference>
<keyword evidence="2" id="KW-0812">Transmembrane</keyword>
<dbReference type="OrthoDB" id="1143801at2"/>
<feature type="transmembrane region" description="Helical" evidence="2">
    <location>
        <begin position="41"/>
        <end position="60"/>
    </location>
</feature>
<feature type="coiled-coil region" evidence="1">
    <location>
        <begin position="100"/>
        <end position="162"/>
    </location>
</feature>
<keyword evidence="2" id="KW-1133">Transmembrane helix</keyword>
<proteinExistence type="predicted"/>
<sequence>MEDKLHQFFDENDFDIFEPHSGHSDRFQRKLQQSKKNNKPTLFWMSIAASVILVLGFYLGSYQQKSFYDLADVSPKMAEAQSFFVSTINQELKEIEQYRSIETESIIENSLDEIEDLEDRYQNLIKELSNNDNKRQIIQKLINNYQQRLEILERLLLQLELQNNPAKLELKDDEII</sequence>
<organism evidence="3 4">
    <name type="scientific">Tenacibaculum aiptasiae</name>
    <dbReference type="NCBI Taxonomy" id="426481"/>
    <lineage>
        <taxon>Bacteria</taxon>
        <taxon>Pseudomonadati</taxon>
        <taxon>Bacteroidota</taxon>
        <taxon>Flavobacteriia</taxon>
        <taxon>Flavobacteriales</taxon>
        <taxon>Flavobacteriaceae</taxon>
        <taxon>Tenacibaculum</taxon>
    </lineage>
</organism>
<evidence type="ECO:0000256" key="2">
    <source>
        <dbReference type="SAM" id="Phobius"/>
    </source>
</evidence>
<dbReference type="RefSeq" id="WP_150899643.1">
    <property type="nucleotide sequence ID" value="NZ_WAAU01000012.1"/>
</dbReference>
<evidence type="ECO:0000256" key="1">
    <source>
        <dbReference type="SAM" id="Coils"/>
    </source>
</evidence>
<dbReference type="AlphaFoldDB" id="A0A7J5AM93"/>
<keyword evidence="2" id="KW-0472">Membrane</keyword>
<keyword evidence="1" id="KW-0175">Coiled coil</keyword>
<gene>
    <name evidence="3" type="ORF">F7018_08645</name>
</gene>
<evidence type="ECO:0000313" key="3">
    <source>
        <dbReference type="EMBL" id="KAB1158676.1"/>
    </source>
</evidence>
<reference evidence="3 4" key="1">
    <citation type="submission" date="2019-09" db="EMBL/GenBank/DDBJ databases">
        <authorList>
            <person name="Cao W.R."/>
        </authorList>
    </citation>
    <scope>NUCLEOTIDE SEQUENCE [LARGE SCALE GENOMIC DNA]</scope>
    <source>
        <strain evidence="4">a4</strain>
    </source>
</reference>
<protein>
    <submittedName>
        <fullName evidence="3">DUF3379 domain-containing protein</fullName>
    </submittedName>
</protein>
<dbReference type="Proteomes" id="UP000467305">
    <property type="component" value="Unassembled WGS sequence"/>
</dbReference>
<keyword evidence="4" id="KW-1185">Reference proteome</keyword>
<evidence type="ECO:0000313" key="4">
    <source>
        <dbReference type="Proteomes" id="UP000467305"/>
    </source>
</evidence>
<comment type="caution">
    <text evidence="3">The sequence shown here is derived from an EMBL/GenBank/DDBJ whole genome shotgun (WGS) entry which is preliminary data.</text>
</comment>
<accession>A0A7J5AM93</accession>